<dbReference type="InterPro" id="IPR016035">
    <property type="entry name" value="Acyl_Trfase/lysoPLipase"/>
</dbReference>
<dbReference type="InterPro" id="IPR050858">
    <property type="entry name" value="Mal-CoA-ACP_Trans/PKS_FabD"/>
</dbReference>
<evidence type="ECO:0000259" key="1">
    <source>
        <dbReference type="SMART" id="SM00827"/>
    </source>
</evidence>
<comment type="caution">
    <text evidence="2">The sequence shown here is derived from an EMBL/GenBank/DDBJ whole genome shotgun (WGS) entry which is preliminary data.</text>
</comment>
<dbReference type="Proteomes" id="UP001184230">
    <property type="component" value="Unassembled WGS sequence"/>
</dbReference>
<dbReference type="PANTHER" id="PTHR42681">
    <property type="entry name" value="MALONYL-COA-ACYL CARRIER PROTEIN TRANSACYLASE, MITOCHONDRIAL"/>
    <property type="match status" value="1"/>
</dbReference>
<dbReference type="SUPFAM" id="SSF52151">
    <property type="entry name" value="FabD/lysophospholipase-like"/>
    <property type="match status" value="1"/>
</dbReference>
<dbReference type="InterPro" id="IPR014043">
    <property type="entry name" value="Acyl_transferase_dom"/>
</dbReference>
<dbReference type="InterPro" id="IPR001227">
    <property type="entry name" value="Ac_transferase_dom_sf"/>
</dbReference>
<accession>A0ABU1NJU9</accession>
<reference evidence="2 3" key="1">
    <citation type="submission" date="2023-07" db="EMBL/GenBank/DDBJ databases">
        <title>Sorghum-associated microbial communities from plants grown in Nebraska, USA.</title>
        <authorList>
            <person name="Schachtman D."/>
        </authorList>
    </citation>
    <scope>NUCLEOTIDE SEQUENCE [LARGE SCALE GENOMIC DNA]</scope>
    <source>
        <strain evidence="2 3">DS1781</strain>
    </source>
</reference>
<dbReference type="EMBL" id="JAVDRF010000011">
    <property type="protein sequence ID" value="MDR6538648.1"/>
    <property type="molecule type" value="Genomic_DNA"/>
</dbReference>
<evidence type="ECO:0000313" key="2">
    <source>
        <dbReference type="EMBL" id="MDR6538648.1"/>
    </source>
</evidence>
<dbReference type="Gene3D" id="3.40.366.10">
    <property type="entry name" value="Malonyl-Coenzyme A Acyl Carrier Protein, domain 2"/>
    <property type="match status" value="1"/>
</dbReference>
<keyword evidence="2" id="KW-0808">Transferase</keyword>
<feature type="domain" description="Malonyl-CoA:ACP transacylase (MAT)" evidence="1">
    <location>
        <begin position="6"/>
        <end position="299"/>
    </location>
</feature>
<dbReference type="SMART" id="SM00827">
    <property type="entry name" value="PKS_AT"/>
    <property type="match status" value="1"/>
</dbReference>
<gene>
    <name evidence="2" type="ORF">J2739_004441</name>
</gene>
<dbReference type="Gene3D" id="3.30.70.250">
    <property type="entry name" value="Malonyl-CoA ACP transacylase, ACP-binding"/>
    <property type="match status" value="1"/>
</dbReference>
<dbReference type="PANTHER" id="PTHR42681:SF6">
    <property type="entry name" value="BLL0263 PROTEIN"/>
    <property type="match status" value="1"/>
</dbReference>
<organism evidence="2 3">
    <name type="scientific">Variovorax soli</name>
    <dbReference type="NCBI Taxonomy" id="376815"/>
    <lineage>
        <taxon>Bacteria</taxon>
        <taxon>Pseudomonadati</taxon>
        <taxon>Pseudomonadota</taxon>
        <taxon>Betaproteobacteria</taxon>
        <taxon>Burkholderiales</taxon>
        <taxon>Comamonadaceae</taxon>
        <taxon>Variovorax</taxon>
    </lineage>
</organism>
<keyword evidence="2" id="KW-0012">Acyltransferase</keyword>
<protein>
    <submittedName>
        <fullName evidence="2">[acyl-carrier-protein] S-malonyltransferase</fullName>
        <ecNumber evidence="2">2.3.1.39</ecNumber>
    </submittedName>
</protein>
<dbReference type="SUPFAM" id="SSF55048">
    <property type="entry name" value="Probable ACP-binding domain of malonyl-CoA ACP transacylase"/>
    <property type="match status" value="1"/>
</dbReference>
<evidence type="ECO:0000313" key="3">
    <source>
        <dbReference type="Proteomes" id="UP001184230"/>
    </source>
</evidence>
<proteinExistence type="predicted"/>
<sequence length="302" mass="31916">MSFALLFSGQGTQHPAMLPWLADDALVREMHARLRIDDWRRALADPGWAERNDNAQTLLTSLALAAWRQLAPLVPSPSAVAGYSVGELAAFSAAGVIDAATAAALAPLRAEAMDRCAARAPGGLLAVGGLPEPALERLRAESGLALAIRNGDQNVILGGPHAALDQAEARGLAAGAQCTRLRVNVASHTPWMREAAERFAVTLAELPFGAPRVVLFGNAGDRIRDASSARASLAAQIATTVRWDECMENVMARQVRCVLEVGPGHALARMWNQRYPAVPARACDDFRSAAAVAAWVNGHAAD</sequence>
<dbReference type="Pfam" id="PF00698">
    <property type="entry name" value="Acyl_transf_1"/>
    <property type="match status" value="1"/>
</dbReference>
<dbReference type="InterPro" id="IPR016036">
    <property type="entry name" value="Malonyl_transacylase_ACP-bd"/>
</dbReference>
<name>A0ABU1NJU9_9BURK</name>
<dbReference type="GO" id="GO:0004314">
    <property type="term" value="F:[acyl-carrier-protein] S-malonyltransferase activity"/>
    <property type="evidence" value="ECO:0007669"/>
    <property type="project" value="UniProtKB-EC"/>
</dbReference>
<keyword evidence="3" id="KW-1185">Reference proteome</keyword>
<dbReference type="RefSeq" id="WP_309905627.1">
    <property type="nucleotide sequence ID" value="NZ_JAVDRF010000011.1"/>
</dbReference>
<dbReference type="EC" id="2.3.1.39" evidence="2"/>